<protein>
    <submittedName>
        <fullName evidence="1">Uncharacterized protein</fullName>
    </submittedName>
</protein>
<accession>A0ABY7BTU9</accession>
<keyword evidence="2" id="KW-1185">Reference proteome</keyword>
<reference evidence="1 2" key="1">
    <citation type="journal article" date="2023" name="Microbiol. Resour. Announc.">
        <title>Complete Genome of 'Candidatus Phytoplasma rubi' RS, a Phytopathogenic Bacterium Associated with Rubus Stunt Disease.</title>
        <authorList>
            <person name="Duckeck D."/>
            <person name="Zubert C."/>
            <person name="Bohm J.W."/>
            <person name="Carminati G."/>
            <person name="Schneider B."/>
            <person name="Kube M."/>
        </authorList>
    </citation>
    <scope>NUCLEOTIDE SEQUENCE [LARGE SCALE GENOMIC DNA]</scope>
    <source>
        <strain evidence="1 2">RS</strain>
    </source>
</reference>
<gene>
    <name evidence="1" type="ORF">RS022_09260</name>
</gene>
<evidence type="ECO:0000313" key="1">
    <source>
        <dbReference type="EMBL" id="WAN63703.1"/>
    </source>
</evidence>
<name>A0ABY7BTU9_9MOLU</name>
<sequence>MNKIQKKVTNSKKNVTKIQKKVNKFFLKNFFSSFLTNK</sequence>
<dbReference type="EMBL" id="CP114006">
    <property type="protein sequence ID" value="WAN63703.1"/>
    <property type="molecule type" value="Genomic_DNA"/>
</dbReference>
<proteinExistence type="predicted"/>
<organism evidence="1 2">
    <name type="scientific">Candidatus Phytoplasma rubi</name>
    <dbReference type="NCBI Taxonomy" id="399025"/>
    <lineage>
        <taxon>Bacteria</taxon>
        <taxon>Bacillati</taxon>
        <taxon>Mycoplasmatota</taxon>
        <taxon>Mollicutes</taxon>
        <taxon>Acholeplasmatales</taxon>
        <taxon>Acholeplasmataceae</taxon>
        <taxon>Candidatus Phytoplasma</taxon>
        <taxon>16SrV (Elm yellows group)</taxon>
    </lineage>
</organism>
<dbReference type="Proteomes" id="UP001164727">
    <property type="component" value="Chromosome"/>
</dbReference>
<evidence type="ECO:0000313" key="2">
    <source>
        <dbReference type="Proteomes" id="UP001164727"/>
    </source>
</evidence>